<evidence type="ECO:0000259" key="8">
    <source>
        <dbReference type="PROSITE" id="PS50835"/>
    </source>
</evidence>
<keyword evidence="3 6" id="KW-0472">Membrane</keyword>
<dbReference type="EMBL" id="JAHKSW010000006">
    <property type="protein sequence ID" value="KAG7331170.1"/>
    <property type="molecule type" value="Genomic_DNA"/>
</dbReference>
<evidence type="ECO:0000256" key="3">
    <source>
        <dbReference type="ARBA" id="ARBA00023136"/>
    </source>
</evidence>
<evidence type="ECO:0000256" key="4">
    <source>
        <dbReference type="ARBA" id="ARBA00023180"/>
    </source>
</evidence>
<dbReference type="InterPro" id="IPR036179">
    <property type="entry name" value="Ig-like_dom_sf"/>
</dbReference>
<evidence type="ECO:0000256" key="1">
    <source>
        <dbReference type="ARBA" id="ARBA00004370"/>
    </source>
</evidence>
<evidence type="ECO:0000256" key="7">
    <source>
        <dbReference type="SAM" id="SignalP"/>
    </source>
</evidence>
<dbReference type="InterPro" id="IPR015631">
    <property type="entry name" value="CD2/SLAM_rcpt"/>
</dbReference>
<reference evidence="9 10" key="1">
    <citation type="submission" date="2021-06" db="EMBL/GenBank/DDBJ databases">
        <title>Chromosome-level genome assembly of the red-tail catfish (Hemibagrus wyckioides).</title>
        <authorList>
            <person name="Shao F."/>
        </authorList>
    </citation>
    <scope>NUCLEOTIDE SEQUENCE [LARGE SCALE GENOMIC DNA]</scope>
    <source>
        <strain evidence="9">EC202008001</strain>
        <tissue evidence="9">Blood</tissue>
    </source>
</reference>
<name>A0A9D3P1E8_9TELE</name>
<dbReference type="PANTHER" id="PTHR12080:SF134">
    <property type="entry name" value="CD48 ANTIGEN"/>
    <property type="match status" value="1"/>
</dbReference>
<evidence type="ECO:0000313" key="10">
    <source>
        <dbReference type="Proteomes" id="UP000824219"/>
    </source>
</evidence>
<keyword evidence="10" id="KW-1185">Reference proteome</keyword>
<comment type="caution">
    <text evidence="9">The sequence shown here is derived from an EMBL/GenBank/DDBJ whole genome shotgun (WGS) entry which is preliminary data.</text>
</comment>
<keyword evidence="6" id="KW-0812">Transmembrane</keyword>
<dbReference type="PANTHER" id="PTHR12080">
    <property type="entry name" value="SIGNALING LYMPHOCYTIC ACTIVATION MOLECULE"/>
    <property type="match status" value="1"/>
</dbReference>
<evidence type="ECO:0000256" key="6">
    <source>
        <dbReference type="SAM" id="Phobius"/>
    </source>
</evidence>
<feature type="transmembrane region" description="Helical" evidence="6">
    <location>
        <begin position="205"/>
        <end position="229"/>
    </location>
</feature>
<dbReference type="AlphaFoldDB" id="A0A9D3P1E8"/>
<dbReference type="InterPro" id="IPR013783">
    <property type="entry name" value="Ig-like_fold"/>
</dbReference>
<evidence type="ECO:0000313" key="9">
    <source>
        <dbReference type="EMBL" id="KAG7331170.1"/>
    </source>
</evidence>
<keyword evidence="6" id="KW-1133">Transmembrane helix</keyword>
<comment type="subcellular location">
    <subcellularLocation>
        <location evidence="1">Membrane</location>
    </subcellularLocation>
</comment>
<keyword evidence="4" id="KW-0325">Glycoprotein</keyword>
<dbReference type="Gene3D" id="2.60.40.10">
    <property type="entry name" value="Immunoglobulins"/>
    <property type="match status" value="2"/>
</dbReference>
<feature type="region of interest" description="Disordered" evidence="5">
    <location>
        <begin position="238"/>
        <end position="277"/>
    </location>
</feature>
<feature type="compositionally biased region" description="Polar residues" evidence="5">
    <location>
        <begin position="268"/>
        <end position="277"/>
    </location>
</feature>
<dbReference type="OrthoDB" id="9427418at2759"/>
<feature type="compositionally biased region" description="Basic and acidic residues" evidence="5">
    <location>
        <begin position="244"/>
        <end position="267"/>
    </location>
</feature>
<proteinExistence type="predicted"/>
<dbReference type="Proteomes" id="UP000824219">
    <property type="component" value="Linkage Group LG06"/>
</dbReference>
<dbReference type="SUPFAM" id="SSF48726">
    <property type="entry name" value="Immunoglobulin"/>
    <property type="match status" value="1"/>
</dbReference>
<keyword evidence="2 7" id="KW-0732">Signal</keyword>
<sequence length="277" mass="30142">MATIDRSLVLCFLLVFCVGCAYCETVYVATGKNHTFKPEIPGSIELGSWKHTGNLVVDWEAKSDPNFYPKYKGRASVNTDNGELTLQVKKEDSGVFKAEIQIQGTLKYFQSTLEVMDPVPAPKVTCTQVGENVTLQCSVDPPAKAEFKWTGPNSISYVGNSVHIPGKPNEGSIYFCIAKNQVNENVTEFKLKDCHYKETEQNGNAGVIVGSIFGVLGVIAAALGGFFLYKHNKGPHDLIPGQEPETKGEEGTPLEESRTSKSLDKDSAAQNNGKEVS</sequence>
<gene>
    <name evidence="9" type="ORF">KOW79_005139</name>
</gene>
<dbReference type="PROSITE" id="PS50835">
    <property type="entry name" value="IG_LIKE"/>
    <property type="match status" value="1"/>
</dbReference>
<evidence type="ECO:0000256" key="2">
    <source>
        <dbReference type="ARBA" id="ARBA00022729"/>
    </source>
</evidence>
<feature type="signal peptide" evidence="7">
    <location>
        <begin position="1"/>
        <end position="23"/>
    </location>
</feature>
<feature type="chain" id="PRO_5039139811" description="Ig-like domain-containing protein" evidence="7">
    <location>
        <begin position="24"/>
        <end position="277"/>
    </location>
</feature>
<protein>
    <recommendedName>
        <fullName evidence="8">Ig-like domain-containing protein</fullName>
    </recommendedName>
</protein>
<accession>A0A9D3P1E8</accession>
<evidence type="ECO:0000256" key="5">
    <source>
        <dbReference type="SAM" id="MobiDB-lite"/>
    </source>
</evidence>
<dbReference type="InterPro" id="IPR007110">
    <property type="entry name" value="Ig-like_dom"/>
</dbReference>
<feature type="domain" description="Ig-like" evidence="8">
    <location>
        <begin position="120"/>
        <end position="187"/>
    </location>
</feature>
<dbReference type="GO" id="GO:0016020">
    <property type="term" value="C:membrane"/>
    <property type="evidence" value="ECO:0007669"/>
    <property type="project" value="UniProtKB-SubCell"/>
</dbReference>
<organism evidence="9 10">
    <name type="scientific">Hemibagrus wyckioides</name>
    <dbReference type="NCBI Taxonomy" id="337641"/>
    <lineage>
        <taxon>Eukaryota</taxon>
        <taxon>Metazoa</taxon>
        <taxon>Chordata</taxon>
        <taxon>Craniata</taxon>
        <taxon>Vertebrata</taxon>
        <taxon>Euteleostomi</taxon>
        <taxon>Actinopterygii</taxon>
        <taxon>Neopterygii</taxon>
        <taxon>Teleostei</taxon>
        <taxon>Ostariophysi</taxon>
        <taxon>Siluriformes</taxon>
        <taxon>Bagridae</taxon>
        <taxon>Hemibagrus</taxon>
    </lineage>
</organism>